<dbReference type="RefSeq" id="WP_110393658.1">
    <property type="nucleotide sequence ID" value="NZ_JBHUHB010000001.1"/>
</dbReference>
<proteinExistence type="inferred from homology"/>
<dbReference type="GO" id="GO:0005886">
    <property type="term" value="C:plasma membrane"/>
    <property type="evidence" value="ECO:0007669"/>
    <property type="project" value="UniProtKB-SubCell"/>
</dbReference>
<keyword evidence="10" id="KW-1185">Reference proteome</keyword>
<evidence type="ECO:0000256" key="7">
    <source>
        <dbReference type="RuleBase" id="RU363032"/>
    </source>
</evidence>
<dbReference type="InterPro" id="IPR035906">
    <property type="entry name" value="MetI-like_sf"/>
</dbReference>
<dbReference type="PANTHER" id="PTHR43744:SF8">
    <property type="entry name" value="SN-GLYCEROL-3-PHOSPHATE TRANSPORT SYSTEM PERMEASE PROTEIN UGPE"/>
    <property type="match status" value="1"/>
</dbReference>
<protein>
    <submittedName>
        <fullName evidence="9">Carbohydrate ABC transporter membrane protein 2 (CUT1 family)</fullName>
    </submittedName>
</protein>
<dbReference type="EMBL" id="QJJQ01000001">
    <property type="protein sequence ID" value="PXW90393.1"/>
    <property type="molecule type" value="Genomic_DNA"/>
</dbReference>
<evidence type="ECO:0000256" key="2">
    <source>
        <dbReference type="ARBA" id="ARBA00022448"/>
    </source>
</evidence>
<evidence type="ECO:0000256" key="6">
    <source>
        <dbReference type="ARBA" id="ARBA00023136"/>
    </source>
</evidence>
<dbReference type="GO" id="GO:0055085">
    <property type="term" value="P:transmembrane transport"/>
    <property type="evidence" value="ECO:0007669"/>
    <property type="project" value="InterPro"/>
</dbReference>
<feature type="transmembrane region" description="Helical" evidence="7">
    <location>
        <begin position="201"/>
        <end position="226"/>
    </location>
</feature>
<name>A0A2V3W7N6_9BACI</name>
<feature type="transmembrane region" description="Helical" evidence="7">
    <location>
        <begin position="127"/>
        <end position="151"/>
    </location>
</feature>
<feature type="transmembrane region" description="Helical" evidence="7">
    <location>
        <begin position="29"/>
        <end position="50"/>
    </location>
</feature>
<organism evidence="9 10">
    <name type="scientific">Pseudogracilibacillus auburnensis</name>
    <dbReference type="NCBI Taxonomy" id="1494959"/>
    <lineage>
        <taxon>Bacteria</taxon>
        <taxon>Bacillati</taxon>
        <taxon>Bacillota</taxon>
        <taxon>Bacilli</taxon>
        <taxon>Bacillales</taxon>
        <taxon>Bacillaceae</taxon>
        <taxon>Pseudogracilibacillus</taxon>
    </lineage>
</organism>
<feature type="transmembrane region" description="Helical" evidence="7">
    <location>
        <begin position="157"/>
        <end position="180"/>
    </location>
</feature>
<evidence type="ECO:0000256" key="3">
    <source>
        <dbReference type="ARBA" id="ARBA00022475"/>
    </source>
</evidence>
<evidence type="ECO:0000256" key="5">
    <source>
        <dbReference type="ARBA" id="ARBA00022989"/>
    </source>
</evidence>
<keyword evidence="3" id="KW-1003">Cell membrane</keyword>
<gene>
    <name evidence="9" type="ORF">DFR56_101305</name>
</gene>
<evidence type="ECO:0000313" key="10">
    <source>
        <dbReference type="Proteomes" id="UP000247978"/>
    </source>
</evidence>
<evidence type="ECO:0000256" key="4">
    <source>
        <dbReference type="ARBA" id="ARBA00022692"/>
    </source>
</evidence>
<dbReference type="InterPro" id="IPR000515">
    <property type="entry name" value="MetI-like"/>
</dbReference>
<dbReference type="Proteomes" id="UP000247978">
    <property type="component" value="Unassembled WGS sequence"/>
</dbReference>
<feature type="transmembrane region" description="Helical" evidence="7">
    <location>
        <begin position="89"/>
        <end position="115"/>
    </location>
</feature>
<evidence type="ECO:0000256" key="1">
    <source>
        <dbReference type="ARBA" id="ARBA00004651"/>
    </source>
</evidence>
<reference evidence="9 10" key="1">
    <citation type="submission" date="2018-05" db="EMBL/GenBank/DDBJ databases">
        <title>Genomic Encyclopedia of Type Strains, Phase IV (KMG-IV): sequencing the most valuable type-strain genomes for metagenomic binning, comparative biology and taxonomic classification.</title>
        <authorList>
            <person name="Goeker M."/>
        </authorList>
    </citation>
    <scope>NUCLEOTIDE SEQUENCE [LARGE SCALE GENOMIC DNA]</scope>
    <source>
        <strain evidence="9 10">DSM 28556</strain>
    </source>
</reference>
<keyword evidence="6 7" id="KW-0472">Membrane</keyword>
<evidence type="ECO:0000259" key="8">
    <source>
        <dbReference type="PROSITE" id="PS50928"/>
    </source>
</evidence>
<keyword evidence="5 7" id="KW-1133">Transmembrane helix</keyword>
<dbReference type="CDD" id="cd06261">
    <property type="entry name" value="TM_PBP2"/>
    <property type="match status" value="1"/>
</dbReference>
<comment type="subcellular location">
    <subcellularLocation>
        <location evidence="1 7">Cell membrane</location>
        <topology evidence="1 7">Multi-pass membrane protein</topology>
    </subcellularLocation>
</comment>
<comment type="similarity">
    <text evidence="7">Belongs to the binding-protein-dependent transport system permease family.</text>
</comment>
<dbReference type="Pfam" id="PF00528">
    <property type="entry name" value="BPD_transp_1"/>
    <property type="match status" value="1"/>
</dbReference>
<accession>A0A2V3W7N6</accession>
<dbReference type="Gene3D" id="1.10.3720.10">
    <property type="entry name" value="MetI-like"/>
    <property type="match status" value="1"/>
</dbReference>
<feature type="transmembrane region" description="Helical" evidence="7">
    <location>
        <begin position="262"/>
        <end position="281"/>
    </location>
</feature>
<dbReference type="PROSITE" id="PS50928">
    <property type="entry name" value="ABC_TM1"/>
    <property type="match status" value="1"/>
</dbReference>
<keyword evidence="2 7" id="KW-0813">Transport</keyword>
<comment type="caution">
    <text evidence="9">The sequence shown here is derived from an EMBL/GenBank/DDBJ whole genome shotgun (WGS) entry which is preliminary data.</text>
</comment>
<dbReference type="AlphaFoldDB" id="A0A2V3W7N6"/>
<evidence type="ECO:0000313" key="9">
    <source>
        <dbReference type="EMBL" id="PXW90393.1"/>
    </source>
</evidence>
<sequence>MYSNSTTQKTEANRIKHKKNRLKMLKKPSFEIVVIIFVLLFSIPIYLIIINTFKTHDRILKAPLSLPDFSVGFQNIVEAFQRMDIVKSYLVTFSISAIALVSMIVLSSLAAYAIVRMSGKIFKAAYWVFLSCILMPVQAAFIPLIFILKHFDLYNNIFGISLVYIAILSPFCIFMYSGFIRGIPIELEEAAIMEGCSTLRLFFQIIFPLLKPITATLIIMQFIYIWNDLLLPLVILNGSDYPTVSIGLYKFFGSKGNVDLNLLFGGIALVLLPVVTVFLFLQKYLIKGLASGSIKG</sequence>
<keyword evidence="4 7" id="KW-0812">Transmembrane</keyword>
<dbReference type="SUPFAM" id="SSF161098">
    <property type="entry name" value="MetI-like"/>
    <property type="match status" value="1"/>
</dbReference>
<dbReference type="PANTHER" id="PTHR43744">
    <property type="entry name" value="ABC TRANSPORTER PERMEASE PROTEIN MG189-RELATED-RELATED"/>
    <property type="match status" value="1"/>
</dbReference>
<feature type="domain" description="ABC transmembrane type-1" evidence="8">
    <location>
        <begin position="89"/>
        <end position="281"/>
    </location>
</feature>